<proteinExistence type="predicted"/>
<comment type="caution">
    <text evidence="1">The sequence shown here is derived from an EMBL/GenBank/DDBJ whole genome shotgun (WGS) entry which is preliminary data.</text>
</comment>
<keyword evidence="2" id="KW-1185">Reference proteome</keyword>
<sequence>MNQFCCQKGIGSLYTILVGVTLGGEEDCDEEEGFLREGACVAEGATRQRRRSELKGKEMNSLEGFRLDLEPRTRSVTSFWPIEGLQLGFG</sequence>
<dbReference type="AlphaFoldDB" id="A0A6A6MH26"/>
<gene>
    <name evidence="1" type="ORF">GH714_008748</name>
</gene>
<accession>A0A6A6MH26</accession>
<protein>
    <submittedName>
        <fullName evidence="1">Uncharacterized protein</fullName>
    </submittedName>
</protein>
<evidence type="ECO:0000313" key="1">
    <source>
        <dbReference type="EMBL" id="KAF2313012.1"/>
    </source>
</evidence>
<name>A0A6A6MH26_HEVBR</name>
<evidence type="ECO:0000313" key="2">
    <source>
        <dbReference type="Proteomes" id="UP000467840"/>
    </source>
</evidence>
<organism evidence="1 2">
    <name type="scientific">Hevea brasiliensis</name>
    <name type="common">Para rubber tree</name>
    <name type="synonym">Siphonia brasiliensis</name>
    <dbReference type="NCBI Taxonomy" id="3981"/>
    <lineage>
        <taxon>Eukaryota</taxon>
        <taxon>Viridiplantae</taxon>
        <taxon>Streptophyta</taxon>
        <taxon>Embryophyta</taxon>
        <taxon>Tracheophyta</taxon>
        <taxon>Spermatophyta</taxon>
        <taxon>Magnoliopsida</taxon>
        <taxon>eudicotyledons</taxon>
        <taxon>Gunneridae</taxon>
        <taxon>Pentapetalae</taxon>
        <taxon>rosids</taxon>
        <taxon>fabids</taxon>
        <taxon>Malpighiales</taxon>
        <taxon>Euphorbiaceae</taxon>
        <taxon>Crotonoideae</taxon>
        <taxon>Micrandreae</taxon>
        <taxon>Hevea</taxon>
    </lineage>
</organism>
<dbReference type="EMBL" id="JAAGAX010000005">
    <property type="protein sequence ID" value="KAF2313012.1"/>
    <property type="molecule type" value="Genomic_DNA"/>
</dbReference>
<reference evidence="1 2" key="1">
    <citation type="journal article" date="2020" name="Mol. Plant">
        <title>The Chromosome-Based Rubber Tree Genome Provides New Insights into Spurge Genome Evolution and Rubber Biosynthesis.</title>
        <authorList>
            <person name="Liu J."/>
            <person name="Shi C."/>
            <person name="Shi C.C."/>
            <person name="Li W."/>
            <person name="Zhang Q.J."/>
            <person name="Zhang Y."/>
            <person name="Li K."/>
            <person name="Lu H.F."/>
            <person name="Shi C."/>
            <person name="Zhu S.T."/>
            <person name="Xiao Z.Y."/>
            <person name="Nan H."/>
            <person name="Yue Y."/>
            <person name="Zhu X.G."/>
            <person name="Wu Y."/>
            <person name="Hong X.N."/>
            <person name="Fan G.Y."/>
            <person name="Tong Y."/>
            <person name="Zhang D."/>
            <person name="Mao C.L."/>
            <person name="Liu Y.L."/>
            <person name="Hao S.J."/>
            <person name="Liu W.Q."/>
            <person name="Lv M.Q."/>
            <person name="Zhang H.B."/>
            <person name="Liu Y."/>
            <person name="Hu-Tang G.R."/>
            <person name="Wang J.P."/>
            <person name="Wang J.H."/>
            <person name="Sun Y.H."/>
            <person name="Ni S.B."/>
            <person name="Chen W.B."/>
            <person name="Zhang X.C."/>
            <person name="Jiao Y.N."/>
            <person name="Eichler E.E."/>
            <person name="Li G.H."/>
            <person name="Liu X."/>
            <person name="Gao L.Z."/>
        </authorList>
    </citation>
    <scope>NUCLEOTIDE SEQUENCE [LARGE SCALE GENOMIC DNA]</scope>
    <source>
        <strain evidence="2">cv. GT1</strain>
        <tissue evidence="1">Leaf</tissue>
    </source>
</reference>
<dbReference type="Proteomes" id="UP000467840">
    <property type="component" value="Chromosome 15"/>
</dbReference>